<accession>A0ABT1WYK4</accession>
<dbReference type="Gene3D" id="3.90.850.10">
    <property type="entry name" value="Fumarylacetoacetase-like, C-terminal domain"/>
    <property type="match status" value="1"/>
</dbReference>
<dbReference type="SUPFAM" id="SSF56529">
    <property type="entry name" value="FAH"/>
    <property type="match status" value="1"/>
</dbReference>
<evidence type="ECO:0000256" key="1">
    <source>
        <dbReference type="SAM" id="SignalP"/>
    </source>
</evidence>
<dbReference type="InterPro" id="IPR036663">
    <property type="entry name" value="Fumarylacetoacetase_C_sf"/>
</dbReference>
<comment type="caution">
    <text evidence="2">The sequence shown here is derived from an EMBL/GenBank/DDBJ whole genome shotgun (WGS) entry which is preliminary data.</text>
</comment>
<dbReference type="EMBL" id="JANJOU010000001">
    <property type="protein sequence ID" value="MCR0980925.1"/>
    <property type="molecule type" value="Genomic_DNA"/>
</dbReference>
<sequence>MRLTALLAITALTIGTGAARAACPSDADVQRMAGDILANRPAQGYGPGLTMEDTACARAKIVAIMAERLGAPVGYKVGLTNAAAQQRFGIPHPVRGTIFQATIRAHGTQGSPAEVPAAFGAVPNVESDLLVRVKDEGINEAGADHVAILRHLDQVIPFIEMPDLVFAPGQMNGPGLVAINVGARLGVLGDPIPVQATPDFAARLGGMTVVLANDQKELSRVPASALLGHPLNAIPWLVEDLKAEGKRLRAGDIISLGGFSPALATEAGRTVTVTYEGLAERPVTVSVRTP</sequence>
<keyword evidence="3" id="KW-1185">Reference proteome</keyword>
<evidence type="ECO:0000313" key="3">
    <source>
        <dbReference type="Proteomes" id="UP001524642"/>
    </source>
</evidence>
<proteinExistence type="predicted"/>
<feature type="signal peptide" evidence="1">
    <location>
        <begin position="1"/>
        <end position="21"/>
    </location>
</feature>
<evidence type="ECO:0000313" key="2">
    <source>
        <dbReference type="EMBL" id="MCR0980925.1"/>
    </source>
</evidence>
<dbReference type="PANTHER" id="PTHR30143">
    <property type="entry name" value="ACID HYDRATASE"/>
    <property type="match status" value="1"/>
</dbReference>
<organism evidence="2 3">
    <name type="scientific">Roseomonas populi</name>
    <dbReference type="NCBI Taxonomy" id="3121582"/>
    <lineage>
        <taxon>Bacteria</taxon>
        <taxon>Pseudomonadati</taxon>
        <taxon>Pseudomonadota</taxon>
        <taxon>Alphaproteobacteria</taxon>
        <taxon>Acetobacterales</taxon>
        <taxon>Roseomonadaceae</taxon>
        <taxon>Roseomonas</taxon>
    </lineage>
</organism>
<gene>
    <name evidence="2" type="ORF">NRP21_02555</name>
</gene>
<dbReference type="RefSeq" id="WP_257714586.1">
    <property type="nucleotide sequence ID" value="NZ_JANJOU010000001.1"/>
</dbReference>
<feature type="chain" id="PRO_5047371792" description="Hydratase" evidence="1">
    <location>
        <begin position="22"/>
        <end position="290"/>
    </location>
</feature>
<name>A0ABT1WYK4_9PROT</name>
<dbReference type="InterPro" id="IPR050772">
    <property type="entry name" value="Hydratase-Decarb/MhpD_sf"/>
</dbReference>
<evidence type="ECO:0008006" key="4">
    <source>
        <dbReference type="Google" id="ProtNLM"/>
    </source>
</evidence>
<keyword evidence="1" id="KW-0732">Signal</keyword>
<reference evidence="2 3" key="1">
    <citation type="submission" date="2022-06" db="EMBL/GenBank/DDBJ databases">
        <title>Roseomonas CN29.</title>
        <authorList>
            <person name="Cheng Y."/>
            <person name="He X."/>
        </authorList>
    </citation>
    <scope>NUCLEOTIDE SEQUENCE [LARGE SCALE GENOMIC DNA]</scope>
    <source>
        <strain evidence="2 3">CN29</strain>
    </source>
</reference>
<dbReference type="Proteomes" id="UP001524642">
    <property type="component" value="Unassembled WGS sequence"/>
</dbReference>
<protein>
    <recommendedName>
        <fullName evidence="4">Hydratase</fullName>
    </recommendedName>
</protein>
<dbReference type="PANTHER" id="PTHR30143:SF0">
    <property type="entry name" value="2-KETO-4-PENTENOATE HYDRATASE"/>
    <property type="match status" value="1"/>
</dbReference>